<dbReference type="Proteomes" id="UP000318542">
    <property type="component" value="Unassembled WGS sequence"/>
</dbReference>
<protein>
    <submittedName>
        <fullName evidence="2">Endonuclease/Exonuclease/phosphatase family protein</fullName>
    </submittedName>
</protein>
<dbReference type="GO" id="GO:0004519">
    <property type="term" value="F:endonuclease activity"/>
    <property type="evidence" value="ECO:0007669"/>
    <property type="project" value="UniProtKB-KW"/>
</dbReference>
<comment type="caution">
    <text evidence="2">The sequence shown here is derived from an EMBL/GenBank/DDBJ whole genome shotgun (WGS) entry which is preliminary data.</text>
</comment>
<keyword evidence="2" id="KW-0255">Endonuclease</keyword>
<keyword evidence="3" id="KW-1185">Reference proteome</keyword>
<reference evidence="2 3" key="1">
    <citation type="submission" date="2019-07" db="EMBL/GenBank/DDBJ databases">
        <title>Tepidimonas thermarum AA-1 draft genome.</title>
        <authorList>
            <person name="Da Costa M.S."/>
            <person name="Froufe H.J.C."/>
            <person name="Egas C."/>
            <person name="Albuquerque L."/>
        </authorList>
    </citation>
    <scope>NUCLEOTIDE SEQUENCE [LARGE SCALE GENOMIC DNA]</scope>
    <source>
        <strain evidence="2 3">AA-1</strain>
    </source>
</reference>
<organism evidence="2 3">
    <name type="scientific">Tepidimonas thermarum</name>
    <dbReference type="NCBI Taxonomy" id="335431"/>
    <lineage>
        <taxon>Bacteria</taxon>
        <taxon>Pseudomonadati</taxon>
        <taxon>Pseudomonadota</taxon>
        <taxon>Betaproteobacteria</taxon>
        <taxon>Burkholderiales</taxon>
        <taxon>Tepidimonas</taxon>
    </lineage>
</organism>
<dbReference type="InterPro" id="IPR051916">
    <property type="entry name" value="GPI-anchor_lipid_remodeler"/>
</dbReference>
<gene>
    <name evidence="2" type="ORF">Tther_00253</name>
</gene>
<accession>A0A554X8A4</accession>
<dbReference type="SUPFAM" id="SSF56219">
    <property type="entry name" value="DNase I-like"/>
    <property type="match status" value="1"/>
</dbReference>
<sequence length="291" mass="31614">MTLRILTWNVQWFRGMDGRVDVARVLRHALQWGKAPHVIGLQEVAQHYPGLDGAGEADQVAQVRALLPGYEVVYAPALDEWRPGRPMRQRFGNLIATRLPLLQVQHRALPYPPDPAVPSMPRVLAGVTVQAPWGPLRVGTTHLAYYSAHQRLAQAQALVAWQREAAAVAAAPPVAGDEPPDTPFQLRPHAAEAVLMGDFNATPDDAAYGALVGACGGEAPAFWDGWALLHGAGTQPPTFRVHEAGATPVTCDYMLVTSGLRPRLRQVRLDSATPWSDHQPLLMELDDADAV</sequence>
<keyword evidence="2" id="KW-0269">Exonuclease</keyword>
<dbReference type="PANTHER" id="PTHR14859:SF1">
    <property type="entry name" value="PGAP2-INTERACTING PROTEIN"/>
    <property type="match status" value="1"/>
</dbReference>
<dbReference type="InterPro" id="IPR005135">
    <property type="entry name" value="Endo/exonuclease/phosphatase"/>
</dbReference>
<dbReference type="InterPro" id="IPR036691">
    <property type="entry name" value="Endo/exonu/phosph_ase_sf"/>
</dbReference>
<dbReference type="PANTHER" id="PTHR14859">
    <property type="entry name" value="CALCOFLUOR WHITE HYPERSENSITIVE PROTEIN PRECURSOR"/>
    <property type="match status" value="1"/>
</dbReference>
<dbReference type="GO" id="GO:0004527">
    <property type="term" value="F:exonuclease activity"/>
    <property type="evidence" value="ECO:0007669"/>
    <property type="project" value="UniProtKB-KW"/>
</dbReference>
<dbReference type="AlphaFoldDB" id="A0A554X8A4"/>
<evidence type="ECO:0000259" key="1">
    <source>
        <dbReference type="Pfam" id="PF03372"/>
    </source>
</evidence>
<proteinExistence type="predicted"/>
<evidence type="ECO:0000313" key="2">
    <source>
        <dbReference type="EMBL" id="TSE32050.1"/>
    </source>
</evidence>
<dbReference type="Pfam" id="PF03372">
    <property type="entry name" value="Exo_endo_phos"/>
    <property type="match status" value="1"/>
</dbReference>
<dbReference type="RefSeq" id="WP_246098851.1">
    <property type="nucleotide sequence ID" value="NZ_VJOL01000002.1"/>
</dbReference>
<keyword evidence="2" id="KW-0540">Nuclease</keyword>
<evidence type="ECO:0000313" key="3">
    <source>
        <dbReference type="Proteomes" id="UP000318542"/>
    </source>
</evidence>
<dbReference type="GO" id="GO:0016020">
    <property type="term" value="C:membrane"/>
    <property type="evidence" value="ECO:0007669"/>
    <property type="project" value="GOC"/>
</dbReference>
<keyword evidence="2" id="KW-0378">Hydrolase</keyword>
<feature type="domain" description="Endonuclease/exonuclease/phosphatase" evidence="1">
    <location>
        <begin position="6"/>
        <end position="278"/>
    </location>
</feature>
<dbReference type="Gene3D" id="3.60.10.10">
    <property type="entry name" value="Endonuclease/exonuclease/phosphatase"/>
    <property type="match status" value="1"/>
</dbReference>
<name>A0A554X8A4_9BURK</name>
<dbReference type="GO" id="GO:0006506">
    <property type="term" value="P:GPI anchor biosynthetic process"/>
    <property type="evidence" value="ECO:0007669"/>
    <property type="project" value="TreeGrafter"/>
</dbReference>
<dbReference type="EMBL" id="VJOL01000002">
    <property type="protein sequence ID" value="TSE32050.1"/>
    <property type="molecule type" value="Genomic_DNA"/>
</dbReference>